<protein>
    <submittedName>
        <fullName evidence="1">Uncharacterized protein</fullName>
    </submittedName>
</protein>
<dbReference type="OrthoDB" id="2800295at2759"/>
<organism evidence="1 2">
    <name type="scientific">Grifola frondosa</name>
    <name type="common">Maitake</name>
    <name type="synonym">Polyporus frondosus</name>
    <dbReference type="NCBI Taxonomy" id="5627"/>
    <lineage>
        <taxon>Eukaryota</taxon>
        <taxon>Fungi</taxon>
        <taxon>Dikarya</taxon>
        <taxon>Basidiomycota</taxon>
        <taxon>Agaricomycotina</taxon>
        <taxon>Agaricomycetes</taxon>
        <taxon>Polyporales</taxon>
        <taxon>Grifolaceae</taxon>
        <taxon>Grifola</taxon>
    </lineage>
</organism>
<evidence type="ECO:0000313" key="2">
    <source>
        <dbReference type="Proteomes" id="UP000092993"/>
    </source>
</evidence>
<sequence>MSQKDLPGAATYLLASLNVSSQDVAEEQEEEIETMAMSSDFDDRLAVNSHYVRPPSETDKKPKIDQSELAKNLKKASEHVVVEDTLNEYRRLWKQFTEFCAHIGYVKTSEAVEKLWPNLPADFPMWIAIWVMHKADEVDIFTGHLKDPSIPRVTYATAQKMRAAISHKFGRDFGLGTQPWAENPLTPGKFAGNPSLSVIVSQYMVSLHRRKVDYLVVN</sequence>
<comment type="caution">
    <text evidence="1">The sequence shown here is derived from an EMBL/GenBank/DDBJ whole genome shotgun (WGS) entry which is preliminary data.</text>
</comment>
<keyword evidence="2" id="KW-1185">Reference proteome</keyword>
<dbReference type="AlphaFoldDB" id="A0A1C7M3Q3"/>
<proteinExistence type="predicted"/>
<dbReference type="Proteomes" id="UP000092993">
    <property type="component" value="Unassembled WGS sequence"/>
</dbReference>
<accession>A0A1C7M3Q3</accession>
<dbReference type="EMBL" id="LUGG01000011">
    <property type="protein sequence ID" value="OBZ71137.1"/>
    <property type="molecule type" value="Genomic_DNA"/>
</dbReference>
<gene>
    <name evidence="1" type="ORF">A0H81_08475</name>
</gene>
<evidence type="ECO:0000313" key="1">
    <source>
        <dbReference type="EMBL" id="OBZ71137.1"/>
    </source>
</evidence>
<reference evidence="1 2" key="1">
    <citation type="submission" date="2016-03" db="EMBL/GenBank/DDBJ databases">
        <title>Whole genome sequencing of Grifola frondosa 9006-11.</title>
        <authorList>
            <person name="Min B."/>
            <person name="Park H."/>
            <person name="Kim J.-G."/>
            <person name="Cho H."/>
            <person name="Oh Y.-L."/>
            <person name="Kong W.-S."/>
            <person name="Choi I.-G."/>
        </authorList>
    </citation>
    <scope>NUCLEOTIDE SEQUENCE [LARGE SCALE GENOMIC DNA]</scope>
    <source>
        <strain evidence="1 2">9006-11</strain>
    </source>
</reference>
<name>A0A1C7M3Q3_GRIFR</name>